<dbReference type="PANTHER" id="PTHR36109">
    <property type="entry name" value="MEMBRANE PROTEIN-RELATED"/>
    <property type="match status" value="1"/>
</dbReference>
<reference evidence="1 2" key="1">
    <citation type="journal article" date="2019" name="Int. J. Syst. Evol. Microbiol.">
        <title>Capsulimonas corticalis gen. nov., sp. nov., an aerobic capsulated bacterium, of a novel bacterial order, Capsulimonadales ord. nov., of the class Armatimonadia of the phylum Armatimonadetes.</title>
        <authorList>
            <person name="Li J."/>
            <person name="Kudo C."/>
            <person name="Tonouchi A."/>
        </authorList>
    </citation>
    <scope>NUCLEOTIDE SEQUENCE [LARGE SCALE GENOMIC DNA]</scope>
    <source>
        <strain evidence="1 2">AX-7</strain>
    </source>
</reference>
<evidence type="ECO:0000313" key="2">
    <source>
        <dbReference type="Proteomes" id="UP000287394"/>
    </source>
</evidence>
<name>A0A402CXZ3_9BACT</name>
<gene>
    <name evidence="1" type="ORF">CCAX7_41640</name>
</gene>
<dbReference type="PANTHER" id="PTHR36109:SF2">
    <property type="entry name" value="MEMBRANE PROTEIN"/>
    <property type="match status" value="1"/>
</dbReference>
<protein>
    <submittedName>
        <fullName evidence="1">Uncharacterized protein</fullName>
    </submittedName>
</protein>
<dbReference type="InterPro" id="IPR025889">
    <property type="entry name" value="GSP17M-like_dom"/>
</dbReference>
<dbReference type="Pfam" id="PF11181">
    <property type="entry name" value="YflT"/>
    <property type="match status" value="1"/>
</dbReference>
<dbReference type="AlphaFoldDB" id="A0A402CXZ3"/>
<accession>A0A402CXZ3</accession>
<sequence>MNTTLTNSVISPIAADEAVVAIFPTHDAAEQAVRHLADAGLLMREISIVGRNFETREDVQGFYQPADAALAGAAQGAWFGGVFGMLMGAMGFFILPAIGALMVLGPLSGFIAGAVGGAGVGALISGLMAAGIPRDQALKYQDRLQAGEFLVVVHGTAGEAARAHGILAETQQTHLQTYSASNHAK</sequence>
<dbReference type="Proteomes" id="UP000287394">
    <property type="component" value="Chromosome"/>
</dbReference>
<proteinExistence type="predicted"/>
<dbReference type="InterPro" id="IPR052948">
    <property type="entry name" value="Low_temp-induced_all0457"/>
</dbReference>
<dbReference type="RefSeq" id="WP_119322190.1">
    <property type="nucleotide sequence ID" value="NZ_AP025739.1"/>
</dbReference>
<organism evidence="1 2">
    <name type="scientific">Capsulimonas corticalis</name>
    <dbReference type="NCBI Taxonomy" id="2219043"/>
    <lineage>
        <taxon>Bacteria</taxon>
        <taxon>Bacillati</taxon>
        <taxon>Armatimonadota</taxon>
        <taxon>Armatimonadia</taxon>
        <taxon>Capsulimonadales</taxon>
        <taxon>Capsulimonadaceae</taxon>
        <taxon>Capsulimonas</taxon>
    </lineage>
</organism>
<dbReference type="EMBL" id="AP025739">
    <property type="protein sequence ID" value="BDI32113.1"/>
    <property type="molecule type" value="Genomic_DNA"/>
</dbReference>
<evidence type="ECO:0000313" key="1">
    <source>
        <dbReference type="EMBL" id="BDI32113.1"/>
    </source>
</evidence>
<dbReference type="OrthoDB" id="515952at2"/>
<dbReference type="KEGG" id="ccot:CCAX7_41640"/>
<keyword evidence="2" id="KW-1185">Reference proteome</keyword>